<dbReference type="EMBL" id="AP023355">
    <property type="protein sequence ID" value="BCJ38213.1"/>
    <property type="molecule type" value="Genomic_DNA"/>
</dbReference>
<evidence type="ECO:0000256" key="1">
    <source>
        <dbReference type="RuleBase" id="RU362001"/>
    </source>
</evidence>
<dbReference type="InterPro" id="IPR036689">
    <property type="entry name" value="ESAT-6-like_sf"/>
</dbReference>
<dbReference type="Gene3D" id="1.10.287.1060">
    <property type="entry name" value="ESAT-6-like"/>
    <property type="match status" value="1"/>
</dbReference>
<evidence type="ECO:0000256" key="2">
    <source>
        <dbReference type="SAM" id="MobiDB-lite"/>
    </source>
</evidence>
<dbReference type="Proteomes" id="UP000611640">
    <property type="component" value="Chromosome"/>
</dbReference>
<name>A0A7R7I0N2_9ACTN</name>
<dbReference type="KEGG" id="atl:Athai_57160"/>
<sequence>MGNGPMQVDHATLHTAANDVRSTRDDIQGDLTKLETLVQQDLASAWQGSAAGSFQQLMQRWSEDSKTLLKAMDDIADLLDKSGRQHQHNDEEQQQMLDKIHSALNG</sequence>
<protein>
    <recommendedName>
        <fullName evidence="1">ESAT-6-like protein</fullName>
    </recommendedName>
</protein>
<accession>A0A7R7I0N2</accession>
<dbReference type="InterPro" id="IPR010310">
    <property type="entry name" value="T7SS_ESAT-6-like"/>
</dbReference>
<organism evidence="3 4">
    <name type="scientific">Actinocatenispora thailandica</name>
    <dbReference type="NCBI Taxonomy" id="227318"/>
    <lineage>
        <taxon>Bacteria</taxon>
        <taxon>Bacillati</taxon>
        <taxon>Actinomycetota</taxon>
        <taxon>Actinomycetes</taxon>
        <taxon>Micromonosporales</taxon>
        <taxon>Micromonosporaceae</taxon>
        <taxon>Actinocatenispora</taxon>
    </lineage>
</organism>
<feature type="region of interest" description="Disordered" evidence="2">
    <location>
        <begin position="81"/>
        <end position="106"/>
    </location>
</feature>
<reference evidence="3 4" key="1">
    <citation type="submission" date="2020-08" db="EMBL/GenBank/DDBJ databases">
        <title>Whole genome shotgun sequence of Actinocatenispora thailandica NBRC 105041.</title>
        <authorList>
            <person name="Komaki H."/>
            <person name="Tamura T."/>
        </authorList>
    </citation>
    <scope>NUCLEOTIDE SEQUENCE [LARGE SCALE GENOMIC DNA]</scope>
    <source>
        <strain evidence="3 4">NBRC 105041</strain>
    </source>
</reference>
<feature type="compositionally biased region" description="Basic and acidic residues" evidence="2">
    <location>
        <begin position="81"/>
        <end position="91"/>
    </location>
</feature>
<gene>
    <name evidence="3" type="ORF">Athai_57160</name>
</gene>
<proteinExistence type="inferred from homology"/>
<evidence type="ECO:0000313" key="3">
    <source>
        <dbReference type="EMBL" id="BCJ38213.1"/>
    </source>
</evidence>
<dbReference type="Pfam" id="PF06013">
    <property type="entry name" value="WXG100"/>
    <property type="match status" value="1"/>
</dbReference>
<dbReference type="RefSeq" id="WP_344318860.1">
    <property type="nucleotide sequence ID" value="NZ_BAAAKF010000009.1"/>
</dbReference>
<evidence type="ECO:0000313" key="4">
    <source>
        <dbReference type="Proteomes" id="UP000611640"/>
    </source>
</evidence>
<dbReference type="NCBIfam" id="TIGR03930">
    <property type="entry name" value="WXG100_ESAT6"/>
    <property type="match status" value="1"/>
</dbReference>
<comment type="similarity">
    <text evidence="1">Belongs to the WXG100 family.</text>
</comment>
<dbReference type="AlphaFoldDB" id="A0A7R7I0N2"/>
<keyword evidence="4" id="KW-1185">Reference proteome</keyword>
<dbReference type="SUPFAM" id="SSF140453">
    <property type="entry name" value="EsxAB dimer-like"/>
    <property type="match status" value="1"/>
</dbReference>